<dbReference type="Gene3D" id="1.10.10.10">
    <property type="entry name" value="Winged helix-like DNA-binding domain superfamily/Winged helix DNA-binding domain"/>
    <property type="match status" value="1"/>
</dbReference>
<evidence type="ECO:0000256" key="2">
    <source>
        <dbReference type="ARBA" id="ARBA00023125"/>
    </source>
</evidence>
<dbReference type="Pfam" id="PF01418">
    <property type="entry name" value="HTH_6"/>
    <property type="match status" value="1"/>
</dbReference>
<dbReference type="RefSeq" id="WP_109730217.1">
    <property type="nucleotide sequence ID" value="NZ_BAAACK010000006.1"/>
</dbReference>
<sequence length="287" mass="32336">MSQDNFTMQIRSAYPHLTKAEKKVADYILEKASEVLYMSITDLADACKVGETTVFRFCKSLKLQGYQEFKIQLSLSIQDEDRNKGQEILTENVSMEDSFQVMSQKLLNSNVSVLMETQALLDYGKIEELTDKLIQARRIFFFGVGASQIMAMMSANKFLRIVNKVYCYTDSHMQTMVASTLTEDDVAIVISYSGSTKDSILIAKLAKAAGAYVADITRFAKSPLTNYADVVLLCGANEGPLQGGSTTAVMSQMYIMEVVYIEYYRKTYESSYEYNQKTAQSIIDKMY</sequence>
<dbReference type="EMBL" id="QGDL01000002">
    <property type="protein sequence ID" value="PWJ31526.1"/>
    <property type="molecule type" value="Genomic_DNA"/>
</dbReference>
<dbReference type="PROSITE" id="PS51464">
    <property type="entry name" value="SIS"/>
    <property type="match status" value="1"/>
</dbReference>
<dbReference type="InterPro" id="IPR009057">
    <property type="entry name" value="Homeodomain-like_sf"/>
</dbReference>
<dbReference type="Proteomes" id="UP000245845">
    <property type="component" value="Unassembled WGS sequence"/>
</dbReference>
<keyword evidence="7" id="KW-1185">Reference proteome</keyword>
<dbReference type="AlphaFoldDB" id="A0A2Y9BD75"/>
<keyword evidence="2" id="KW-0238">DNA-binding</keyword>
<dbReference type="GO" id="GO:0097367">
    <property type="term" value="F:carbohydrate derivative binding"/>
    <property type="evidence" value="ECO:0007669"/>
    <property type="project" value="InterPro"/>
</dbReference>
<dbReference type="OrthoDB" id="63027at2"/>
<dbReference type="GO" id="GO:1901135">
    <property type="term" value="P:carbohydrate derivative metabolic process"/>
    <property type="evidence" value="ECO:0007669"/>
    <property type="project" value="InterPro"/>
</dbReference>
<feature type="domain" description="HTH rpiR-type" evidence="4">
    <location>
        <begin position="4"/>
        <end position="80"/>
    </location>
</feature>
<organism evidence="6 7">
    <name type="scientific">Faecalicatena orotica</name>
    <dbReference type="NCBI Taxonomy" id="1544"/>
    <lineage>
        <taxon>Bacteria</taxon>
        <taxon>Bacillati</taxon>
        <taxon>Bacillota</taxon>
        <taxon>Clostridia</taxon>
        <taxon>Lachnospirales</taxon>
        <taxon>Lachnospiraceae</taxon>
        <taxon>Faecalicatena</taxon>
    </lineage>
</organism>
<evidence type="ECO:0000256" key="1">
    <source>
        <dbReference type="ARBA" id="ARBA00023015"/>
    </source>
</evidence>
<keyword evidence="3" id="KW-0804">Transcription</keyword>
<evidence type="ECO:0000259" key="5">
    <source>
        <dbReference type="PROSITE" id="PS51464"/>
    </source>
</evidence>
<reference evidence="6 7" key="1">
    <citation type="submission" date="2018-05" db="EMBL/GenBank/DDBJ databases">
        <title>The Hungate 1000. A catalogue of reference genomes from the rumen microbiome.</title>
        <authorList>
            <person name="Kelly W."/>
        </authorList>
    </citation>
    <scope>NUCLEOTIDE SEQUENCE [LARGE SCALE GENOMIC DNA]</scope>
    <source>
        <strain evidence="6 7">NLAE-zl-C242</strain>
    </source>
</reference>
<evidence type="ECO:0000313" key="7">
    <source>
        <dbReference type="Proteomes" id="UP000245845"/>
    </source>
</evidence>
<dbReference type="SUPFAM" id="SSF53697">
    <property type="entry name" value="SIS domain"/>
    <property type="match status" value="1"/>
</dbReference>
<dbReference type="InterPro" id="IPR046348">
    <property type="entry name" value="SIS_dom_sf"/>
</dbReference>
<dbReference type="Pfam" id="PF01380">
    <property type="entry name" value="SIS"/>
    <property type="match status" value="1"/>
</dbReference>
<accession>A0A2Y9BD75</accession>
<dbReference type="InterPro" id="IPR035472">
    <property type="entry name" value="RpiR-like_SIS"/>
</dbReference>
<dbReference type="GO" id="GO:0003700">
    <property type="term" value="F:DNA-binding transcription factor activity"/>
    <property type="evidence" value="ECO:0007669"/>
    <property type="project" value="InterPro"/>
</dbReference>
<dbReference type="PANTHER" id="PTHR30514:SF9">
    <property type="entry name" value="TRANSCRIPTIONAL REGULATOR"/>
    <property type="match status" value="1"/>
</dbReference>
<keyword evidence="1" id="KW-0805">Transcription regulation</keyword>
<evidence type="ECO:0000256" key="3">
    <source>
        <dbReference type="ARBA" id="ARBA00023163"/>
    </source>
</evidence>
<dbReference type="SUPFAM" id="SSF46689">
    <property type="entry name" value="Homeodomain-like"/>
    <property type="match status" value="1"/>
</dbReference>
<dbReference type="CDD" id="cd05013">
    <property type="entry name" value="SIS_RpiR"/>
    <property type="match status" value="1"/>
</dbReference>
<dbReference type="InterPro" id="IPR036388">
    <property type="entry name" value="WH-like_DNA-bd_sf"/>
</dbReference>
<dbReference type="InterPro" id="IPR000281">
    <property type="entry name" value="HTH_RpiR"/>
</dbReference>
<dbReference type="GO" id="GO:0003677">
    <property type="term" value="F:DNA binding"/>
    <property type="evidence" value="ECO:0007669"/>
    <property type="project" value="UniProtKB-KW"/>
</dbReference>
<proteinExistence type="predicted"/>
<feature type="domain" description="SIS" evidence="5">
    <location>
        <begin position="129"/>
        <end position="269"/>
    </location>
</feature>
<gene>
    <name evidence="6" type="ORF">A8806_102384</name>
</gene>
<dbReference type="InterPro" id="IPR047640">
    <property type="entry name" value="RpiR-like"/>
</dbReference>
<dbReference type="PROSITE" id="PS51071">
    <property type="entry name" value="HTH_RPIR"/>
    <property type="match status" value="1"/>
</dbReference>
<dbReference type="PANTHER" id="PTHR30514">
    <property type="entry name" value="GLUCOKINASE"/>
    <property type="match status" value="1"/>
</dbReference>
<protein>
    <submittedName>
        <fullName evidence="6">RpiR family transcriptional regulator</fullName>
    </submittedName>
</protein>
<dbReference type="Gene3D" id="3.40.50.10490">
    <property type="entry name" value="Glucose-6-phosphate isomerase like protein, domain 1"/>
    <property type="match status" value="1"/>
</dbReference>
<evidence type="ECO:0000313" key="6">
    <source>
        <dbReference type="EMBL" id="PWJ31526.1"/>
    </source>
</evidence>
<dbReference type="InterPro" id="IPR001347">
    <property type="entry name" value="SIS_dom"/>
</dbReference>
<name>A0A2Y9BD75_9FIRM</name>
<evidence type="ECO:0000259" key="4">
    <source>
        <dbReference type="PROSITE" id="PS51071"/>
    </source>
</evidence>
<comment type="caution">
    <text evidence="6">The sequence shown here is derived from an EMBL/GenBank/DDBJ whole genome shotgun (WGS) entry which is preliminary data.</text>
</comment>